<keyword evidence="1" id="KW-0812">Transmembrane</keyword>
<keyword evidence="3" id="KW-1185">Reference proteome</keyword>
<feature type="transmembrane region" description="Helical" evidence="1">
    <location>
        <begin position="52"/>
        <end position="78"/>
    </location>
</feature>
<gene>
    <name evidence="2" type="ORF">CS022_20715</name>
</gene>
<feature type="transmembrane region" description="Helical" evidence="1">
    <location>
        <begin position="85"/>
        <end position="107"/>
    </location>
</feature>
<dbReference type="AlphaFoldDB" id="A0A4Q0YL60"/>
<proteinExistence type="predicted"/>
<keyword evidence="1" id="KW-1133">Transmembrane helix</keyword>
<evidence type="ECO:0000313" key="2">
    <source>
        <dbReference type="EMBL" id="RXJ71517.1"/>
    </source>
</evidence>
<organism evidence="2 3">
    <name type="scientific">Veronia nyctiphanis</name>
    <dbReference type="NCBI Taxonomy" id="1278244"/>
    <lineage>
        <taxon>Bacteria</taxon>
        <taxon>Pseudomonadati</taxon>
        <taxon>Pseudomonadota</taxon>
        <taxon>Gammaproteobacteria</taxon>
        <taxon>Vibrionales</taxon>
        <taxon>Vibrionaceae</taxon>
        <taxon>Veronia</taxon>
    </lineage>
</organism>
<dbReference type="EMBL" id="PEIB01000036">
    <property type="protein sequence ID" value="RXJ71517.1"/>
    <property type="molecule type" value="Genomic_DNA"/>
</dbReference>
<dbReference type="Proteomes" id="UP000290287">
    <property type="component" value="Unassembled WGS sequence"/>
</dbReference>
<reference evidence="2 3" key="1">
    <citation type="submission" date="2017-10" db="EMBL/GenBank/DDBJ databases">
        <title>Nyctiphanis sp. nov., isolated from the stomach of the euphausiid Nyctiphanes simplex (Hansen, 1911) in the Gulf of California.</title>
        <authorList>
            <person name="Gomez-Gil B."/>
            <person name="Aguilar-Mendez M."/>
            <person name="Lopez-Cortes A."/>
            <person name="Gomez-Gutierrez J."/>
            <person name="Roque A."/>
            <person name="Lang E."/>
            <person name="Gonzalez-Castillo A."/>
        </authorList>
    </citation>
    <scope>NUCLEOTIDE SEQUENCE [LARGE SCALE GENOMIC DNA]</scope>
    <source>
        <strain evidence="2 3">CAIM 600</strain>
    </source>
</reference>
<evidence type="ECO:0000313" key="3">
    <source>
        <dbReference type="Proteomes" id="UP000290287"/>
    </source>
</evidence>
<feature type="transmembrane region" description="Helical" evidence="1">
    <location>
        <begin position="7"/>
        <end position="32"/>
    </location>
</feature>
<name>A0A4Q0YL60_9GAMM</name>
<feature type="transmembrane region" description="Helical" evidence="1">
    <location>
        <begin position="119"/>
        <end position="140"/>
    </location>
</feature>
<protein>
    <submittedName>
        <fullName evidence="2">Uncharacterized protein</fullName>
    </submittedName>
</protein>
<dbReference type="RefSeq" id="WP_129123831.1">
    <property type="nucleotide sequence ID" value="NZ_PEIB01000036.1"/>
</dbReference>
<keyword evidence="1" id="KW-0472">Membrane</keyword>
<sequence>MNGSHQLLIAASLSFIAAFLHVLIILGGANWYRFFGAGENMAKLAESGSSQPAVITLGIAAVLTVWGFYALSGAGLIIKLPLLKVALVLITFVYLVRGIAGLIAPFVSSHPAISQNSLTFWLVSSVICCIFGVFHLLGLINQWHQLAGSA</sequence>
<accession>A0A4Q0YL60</accession>
<comment type="caution">
    <text evidence="2">The sequence shown here is derived from an EMBL/GenBank/DDBJ whole genome shotgun (WGS) entry which is preliminary data.</text>
</comment>
<evidence type="ECO:0000256" key="1">
    <source>
        <dbReference type="SAM" id="Phobius"/>
    </source>
</evidence>
<dbReference type="OrthoDB" id="5457135at2"/>